<proteinExistence type="predicted"/>
<dbReference type="AlphaFoldDB" id="A0A2R8B3D4"/>
<sequence length="82" mass="8837">MFRLAPLSFALALSACVTGSKPEPVGSVTVNNVTYPIEALSDGTWRVRVDGKPVVCAHATLEACFWSARHHLTARELLDDLG</sequence>
<gene>
    <name evidence="1" type="ORF">DEA8626_00606</name>
</gene>
<dbReference type="EMBL" id="OMOQ01000001">
    <property type="protein sequence ID" value="SPH17092.1"/>
    <property type="molecule type" value="Genomic_DNA"/>
</dbReference>
<dbReference type="OrthoDB" id="7875012at2"/>
<accession>A0A2R8B3D4</accession>
<dbReference type="PROSITE" id="PS51257">
    <property type="entry name" value="PROKAR_LIPOPROTEIN"/>
    <property type="match status" value="1"/>
</dbReference>
<protein>
    <submittedName>
        <fullName evidence="1">Uncharacterized protein</fullName>
    </submittedName>
</protein>
<reference evidence="1 2" key="1">
    <citation type="submission" date="2018-03" db="EMBL/GenBank/DDBJ databases">
        <authorList>
            <person name="Keele B.F."/>
        </authorList>
    </citation>
    <scope>NUCLEOTIDE SEQUENCE [LARGE SCALE GENOMIC DNA]</scope>
    <source>
        <strain evidence="1 2">CECT 8626</strain>
    </source>
</reference>
<dbReference type="RefSeq" id="WP_108851570.1">
    <property type="nucleotide sequence ID" value="NZ_OMOQ01000001.1"/>
</dbReference>
<name>A0A2R8B3D4_9RHOB</name>
<evidence type="ECO:0000313" key="2">
    <source>
        <dbReference type="Proteomes" id="UP000244924"/>
    </source>
</evidence>
<dbReference type="Proteomes" id="UP000244924">
    <property type="component" value="Unassembled WGS sequence"/>
</dbReference>
<evidence type="ECO:0000313" key="1">
    <source>
        <dbReference type="EMBL" id="SPH17092.1"/>
    </source>
</evidence>
<organism evidence="1 2">
    <name type="scientific">Albidovulum aquaemixtae</name>
    <dbReference type="NCBI Taxonomy" id="1542388"/>
    <lineage>
        <taxon>Bacteria</taxon>
        <taxon>Pseudomonadati</taxon>
        <taxon>Pseudomonadota</taxon>
        <taxon>Alphaproteobacteria</taxon>
        <taxon>Rhodobacterales</taxon>
        <taxon>Paracoccaceae</taxon>
        <taxon>Albidovulum</taxon>
    </lineage>
</organism>
<keyword evidence="2" id="KW-1185">Reference proteome</keyword>